<feature type="compositionally biased region" description="Basic and acidic residues" evidence="4">
    <location>
        <begin position="217"/>
        <end position="229"/>
    </location>
</feature>
<evidence type="ECO:0000256" key="1">
    <source>
        <dbReference type="ARBA" id="ARBA00022723"/>
    </source>
</evidence>
<protein>
    <submittedName>
        <fullName evidence="8">Multicopper oxidase family protein</fullName>
    </submittedName>
</protein>
<accession>A0ABW1EH06</accession>
<reference evidence="9" key="1">
    <citation type="journal article" date="2019" name="Int. J. Syst. Evol. Microbiol.">
        <title>The Global Catalogue of Microorganisms (GCM) 10K type strain sequencing project: providing services to taxonomists for standard genome sequencing and annotation.</title>
        <authorList>
            <consortium name="The Broad Institute Genomics Platform"/>
            <consortium name="The Broad Institute Genome Sequencing Center for Infectious Disease"/>
            <person name="Wu L."/>
            <person name="Ma J."/>
        </authorList>
    </citation>
    <scope>NUCLEOTIDE SEQUENCE [LARGE SCALE GENOMIC DNA]</scope>
    <source>
        <strain evidence="9">JCM 4087</strain>
    </source>
</reference>
<organism evidence="8 9">
    <name type="scientific">Acidicapsa dinghuensis</name>
    <dbReference type="NCBI Taxonomy" id="2218256"/>
    <lineage>
        <taxon>Bacteria</taxon>
        <taxon>Pseudomonadati</taxon>
        <taxon>Acidobacteriota</taxon>
        <taxon>Terriglobia</taxon>
        <taxon>Terriglobales</taxon>
        <taxon>Acidobacteriaceae</taxon>
        <taxon>Acidicapsa</taxon>
    </lineage>
</organism>
<keyword evidence="9" id="KW-1185">Reference proteome</keyword>
<dbReference type="PANTHER" id="PTHR11709">
    <property type="entry name" value="MULTI-COPPER OXIDASE"/>
    <property type="match status" value="1"/>
</dbReference>
<name>A0ABW1EH06_9BACT</name>
<evidence type="ECO:0000259" key="5">
    <source>
        <dbReference type="Pfam" id="PF00394"/>
    </source>
</evidence>
<dbReference type="RefSeq" id="WP_263339843.1">
    <property type="nucleotide sequence ID" value="NZ_JAGSYH010000005.1"/>
</dbReference>
<feature type="region of interest" description="Disordered" evidence="4">
    <location>
        <begin position="203"/>
        <end position="229"/>
    </location>
</feature>
<dbReference type="InterPro" id="IPR011707">
    <property type="entry name" value="Cu-oxidase-like_N"/>
</dbReference>
<dbReference type="Pfam" id="PF07731">
    <property type="entry name" value="Cu-oxidase_2"/>
    <property type="match status" value="1"/>
</dbReference>
<sequence length="497" mass="55155">MKRRDFVRLGWATMIATGAGKLRTALGEPPGLQPVSTPPQHAMVAPSEPNAAGPAADFSLQIAPMLVELAPRVVLSTIGYNNQVPGPLMRMREGQSVTVDVTNDTDTPEYVHWHGLCIPSEVDGAEEEGTPPVPPHGRRRYQFVANPAGSRWYHSHAMAMLDLHRGAYTGQFGFLLIDSANDPGHYDQEVFLALREWEPFLTTMDPDEGPPDPNDPMPEKPATRDRRTNGLEVNSALYSINDKMLGAGEPIRVRQGDRVLIHLLNASASQIHSVACSGHRFQVIALDGNPVPTPQTVDVIEIAPGERVDAIVEMNNPGVWILGAMRNVARQSGMGIVVEYANQQQHPQWLPPQNARWDYTIFGKTAPHPASLPVPDQTIDMIFEKVPGGLHGINHWLVNGKEYPHDGEFVFRQGHRHRIVFHNRSDDSHPVHFHRHLFELVELNGKPTAGILKDTVIVPMYGRATVDLVADQPGLTLFHCHIQQHMDFGFKALFRYA</sequence>
<dbReference type="Pfam" id="PF07732">
    <property type="entry name" value="Cu-oxidase_3"/>
    <property type="match status" value="1"/>
</dbReference>
<dbReference type="InterPro" id="IPR001117">
    <property type="entry name" value="Cu-oxidase_2nd"/>
</dbReference>
<evidence type="ECO:0000259" key="7">
    <source>
        <dbReference type="Pfam" id="PF07732"/>
    </source>
</evidence>
<dbReference type="Pfam" id="PF00394">
    <property type="entry name" value="Cu-oxidase"/>
    <property type="match status" value="1"/>
</dbReference>
<dbReference type="InterPro" id="IPR045087">
    <property type="entry name" value="Cu-oxidase_fam"/>
</dbReference>
<evidence type="ECO:0000259" key="6">
    <source>
        <dbReference type="Pfam" id="PF07731"/>
    </source>
</evidence>
<evidence type="ECO:0000256" key="3">
    <source>
        <dbReference type="ARBA" id="ARBA00023008"/>
    </source>
</evidence>
<dbReference type="InterPro" id="IPR008972">
    <property type="entry name" value="Cupredoxin"/>
</dbReference>
<feature type="domain" description="Plastocyanin-like" evidence="5">
    <location>
        <begin position="235"/>
        <end position="328"/>
    </location>
</feature>
<keyword evidence="1" id="KW-0479">Metal-binding</keyword>
<dbReference type="SUPFAM" id="SSF49503">
    <property type="entry name" value="Cupredoxins"/>
    <property type="match status" value="3"/>
</dbReference>
<evidence type="ECO:0000256" key="2">
    <source>
        <dbReference type="ARBA" id="ARBA00023002"/>
    </source>
</evidence>
<feature type="domain" description="Plastocyanin-like" evidence="6">
    <location>
        <begin position="397"/>
        <end position="494"/>
    </location>
</feature>
<keyword evidence="2" id="KW-0560">Oxidoreductase</keyword>
<dbReference type="PANTHER" id="PTHR11709:SF394">
    <property type="entry name" value="FI03373P-RELATED"/>
    <property type="match status" value="1"/>
</dbReference>
<comment type="caution">
    <text evidence="8">The sequence shown here is derived from an EMBL/GenBank/DDBJ whole genome shotgun (WGS) entry which is preliminary data.</text>
</comment>
<dbReference type="Gene3D" id="2.60.40.420">
    <property type="entry name" value="Cupredoxins - blue copper proteins"/>
    <property type="match status" value="3"/>
</dbReference>
<dbReference type="EMBL" id="JBHSPH010000003">
    <property type="protein sequence ID" value="MFC5863234.1"/>
    <property type="molecule type" value="Genomic_DNA"/>
</dbReference>
<proteinExistence type="predicted"/>
<keyword evidence="3" id="KW-0186">Copper</keyword>
<evidence type="ECO:0000313" key="8">
    <source>
        <dbReference type="EMBL" id="MFC5863234.1"/>
    </source>
</evidence>
<dbReference type="InterPro" id="IPR011706">
    <property type="entry name" value="Cu-oxidase_C"/>
</dbReference>
<dbReference type="Proteomes" id="UP001596091">
    <property type="component" value="Unassembled WGS sequence"/>
</dbReference>
<evidence type="ECO:0000313" key="9">
    <source>
        <dbReference type="Proteomes" id="UP001596091"/>
    </source>
</evidence>
<feature type="domain" description="Plastocyanin-like" evidence="7">
    <location>
        <begin position="76"/>
        <end position="180"/>
    </location>
</feature>
<evidence type="ECO:0000256" key="4">
    <source>
        <dbReference type="SAM" id="MobiDB-lite"/>
    </source>
</evidence>
<gene>
    <name evidence="8" type="ORF">ACFPT7_13095</name>
</gene>